<accession>A0A448WUA8</accession>
<evidence type="ECO:0000313" key="2">
    <source>
        <dbReference type="Proteomes" id="UP000784294"/>
    </source>
</evidence>
<sequence length="76" mass="8215">MTPTTRYVSTMFDTDSTTKQDSTAFSTAPNLSEFLSLQSTESSSTVLASQTMASPTTINGHSFNYLLIYAPVFAFG</sequence>
<evidence type="ECO:0000313" key="1">
    <source>
        <dbReference type="EMBL" id="VEL20364.1"/>
    </source>
</evidence>
<protein>
    <submittedName>
        <fullName evidence="1">Uncharacterized protein</fullName>
    </submittedName>
</protein>
<organism evidence="1 2">
    <name type="scientific">Protopolystoma xenopodis</name>
    <dbReference type="NCBI Taxonomy" id="117903"/>
    <lineage>
        <taxon>Eukaryota</taxon>
        <taxon>Metazoa</taxon>
        <taxon>Spiralia</taxon>
        <taxon>Lophotrochozoa</taxon>
        <taxon>Platyhelminthes</taxon>
        <taxon>Monogenea</taxon>
        <taxon>Polyopisthocotylea</taxon>
        <taxon>Polystomatidea</taxon>
        <taxon>Polystomatidae</taxon>
        <taxon>Protopolystoma</taxon>
    </lineage>
</organism>
<dbReference type="EMBL" id="CAAALY010046077">
    <property type="protein sequence ID" value="VEL20364.1"/>
    <property type="molecule type" value="Genomic_DNA"/>
</dbReference>
<keyword evidence="2" id="KW-1185">Reference proteome</keyword>
<proteinExistence type="predicted"/>
<name>A0A448WUA8_9PLAT</name>
<comment type="caution">
    <text evidence="1">The sequence shown here is derived from an EMBL/GenBank/DDBJ whole genome shotgun (WGS) entry which is preliminary data.</text>
</comment>
<dbReference type="AlphaFoldDB" id="A0A448WUA8"/>
<dbReference type="Proteomes" id="UP000784294">
    <property type="component" value="Unassembled WGS sequence"/>
</dbReference>
<gene>
    <name evidence="1" type="ORF">PXEA_LOCUS13804</name>
</gene>
<reference evidence="1" key="1">
    <citation type="submission" date="2018-11" db="EMBL/GenBank/DDBJ databases">
        <authorList>
            <consortium name="Pathogen Informatics"/>
        </authorList>
    </citation>
    <scope>NUCLEOTIDE SEQUENCE</scope>
</reference>